<evidence type="ECO:0000313" key="1">
    <source>
        <dbReference type="EMBL" id="KAJ0080520.1"/>
    </source>
</evidence>
<name>A0ACC1A2P9_9ROSI</name>
<dbReference type="Proteomes" id="UP001164250">
    <property type="component" value="Chromosome 13"/>
</dbReference>
<reference evidence="2" key="1">
    <citation type="journal article" date="2023" name="G3 (Bethesda)">
        <title>Genome assembly and association tests identify interacting loci associated with vigor, precocity, and sex in interspecific pistachio rootstocks.</title>
        <authorList>
            <person name="Palmer W."/>
            <person name="Jacygrad E."/>
            <person name="Sagayaradj S."/>
            <person name="Cavanaugh K."/>
            <person name="Han R."/>
            <person name="Bertier L."/>
            <person name="Beede B."/>
            <person name="Kafkas S."/>
            <person name="Golino D."/>
            <person name="Preece J."/>
            <person name="Michelmore R."/>
        </authorList>
    </citation>
    <scope>NUCLEOTIDE SEQUENCE [LARGE SCALE GENOMIC DNA]</scope>
</reference>
<keyword evidence="2" id="KW-1185">Reference proteome</keyword>
<comment type="caution">
    <text evidence="1">The sequence shown here is derived from an EMBL/GenBank/DDBJ whole genome shotgun (WGS) entry which is preliminary data.</text>
</comment>
<dbReference type="EMBL" id="CM047909">
    <property type="protein sequence ID" value="KAJ0080520.1"/>
    <property type="molecule type" value="Genomic_DNA"/>
</dbReference>
<gene>
    <name evidence="1" type="ORF">Patl1_24376</name>
</gene>
<protein>
    <submittedName>
        <fullName evidence="1">Uncharacterized protein</fullName>
    </submittedName>
</protein>
<organism evidence="1 2">
    <name type="scientific">Pistacia atlantica</name>
    <dbReference type="NCBI Taxonomy" id="434234"/>
    <lineage>
        <taxon>Eukaryota</taxon>
        <taxon>Viridiplantae</taxon>
        <taxon>Streptophyta</taxon>
        <taxon>Embryophyta</taxon>
        <taxon>Tracheophyta</taxon>
        <taxon>Spermatophyta</taxon>
        <taxon>Magnoliopsida</taxon>
        <taxon>eudicotyledons</taxon>
        <taxon>Gunneridae</taxon>
        <taxon>Pentapetalae</taxon>
        <taxon>rosids</taxon>
        <taxon>malvids</taxon>
        <taxon>Sapindales</taxon>
        <taxon>Anacardiaceae</taxon>
        <taxon>Pistacia</taxon>
    </lineage>
</organism>
<evidence type="ECO:0000313" key="2">
    <source>
        <dbReference type="Proteomes" id="UP001164250"/>
    </source>
</evidence>
<proteinExistence type="predicted"/>
<sequence>MKNLVLKKIRAVKITTTRTTPTMQLCCGEDFVEAVTVEKAGECLSFPRYVVGETKLEASKEGHTLKDFKLDNALTSTANQLIPPTPATYTSPVEQLEVVIGRCGFIGTPVKALLGYMDEVAC</sequence>
<accession>A0ACC1A2P9</accession>